<protein>
    <submittedName>
        <fullName evidence="7">Uncharacterized protein</fullName>
    </submittedName>
</protein>
<keyword evidence="5" id="KW-0560">Oxidoreductase</keyword>
<dbReference type="GO" id="GO:0016491">
    <property type="term" value="F:oxidoreductase activity"/>
    <property type="evidence" value="ECO:0007669"/>
    <property type="project" value="UniProtKB-KW"/>
</dbReference>
<dbReference type="VEuPathDB" id="FungiDB:PABG_11916"/>
<dbReference type="PANTHER" id="PTHR28071">
    <property type="entry name" value="REDOX PROTEIN FMP46, MITOCHONDRIAL-RELATED"/>
    <property type="match status" value="1"/>
</dbReference>
<evidence type="ECO:0000256" key="5">
    <source>
        <dbReference type="ARBA" id="ARBA00023002"/>
    </source>
</evidence>
<dbReference type="AlphaFoldDB" id="A0A1D2J768"/>
<dbReference type="InterPro" id="IPR012882">
    <property type="entry name" value="Fmp46"/>
</dbReference>
<gene>
    <name evidence="7" type="ORF">ACO22_06559</name>
</gene>
<evidence type="ECO:0000313" key="8">
    <source>
        <dbReference type="Proteomes" id="UP000242814"/>
    </source>
</evidence>
<dbReference type="EMBL" id="LZYO01000362">
    <property type="protein sequence ID" value="ODH14569.1"/>
    <property type="molecule type" value="Genomic_DNA"/>
</dbReference>
<evidence type="ECO:0000256" key="1">
    <source>
        <dbReference type="ARBA" id="ARBA00002963"/>
    </source>
</evidence>
<comment type="caution">
    <text evidence="7">The sequence shown here is derived from an EMBL/GenBank/DDBJ whole genome shotgun (WGS) entry which is preliminary data.</text>
</comment>
<comment type="function">
    <text evidence="1">Putative mitochondrial redox protein which could be involved in the reduction of small toxic molecules.</text>
</comment>
<evidence type="ECO:0000256" key="2">
    <source>
        <dbReference type="ARBA" id="ARBA00004173"/>
    </source>
</evidence>
<keyword evidence="4" id="KW-0809">Transit peptide</keyword>
<proteinExistence type="inferred from homology"/>
<keyword evidence="6" id="KW-0496">Mitochondrion</keyword>
<evidence type="ECO:0000313" key="7">
    <source>
        <dbReference type="EMBL" id="ODH14569.1"/>
    </source>
</evidence>
<dbReference type="Proteomes" id="UP000242814">
    <property type="component" value="Unassembled WGS sequence"/>
</dbReference>
<dbReference type="InterPro" id="IPR036249">
    <property type="entry name" value="Thioredoxin-like_sf"/>
</dbReference>
<dbReference type="PANTHER" id="PTHR28071:SF1">
    <property type="entry name" value="REDOX PROTEIN FMP46, MITOCHONDRIAL-RELATED"/>
    <property type="match status" value="1"/>
</dbReference>
<dbReference type="Gene3D" id="3.40.30.10">
    <property type="entry name" value="Glutaredoxin"/>
    <property type="match status" value="1"/>
</dbReference>
<reference evidence="7 8" key="1">
    <citation type="submission" date="2016-06" db="EMBL/GenBank/DDBJ databases">
        <authorList>
            <person name="Kjaerup R.B."/>
            <person name="Dalgaard T.S."/>
            <person name="Juul-Madsen H.R."/>
        </authorList>
    </citation>
    <scope>NUCLEOTIDE SEQUENCE [LARGE SCALE GENOMIC DNA]</scope>
    <source>
        <strain evidence="7 8">Pb300</strain>
    </source>
</reference>
<comment type="similarity">
    <text evidence="3">Belongs to the FMP46 family.</text>
</comment>
<name>A0A1D2J768_PARBR</name>
<evidence type="ECO:0000256" key="6">
    <source>
        <dbReference type="ARBA" id="ARBA00023128"/>
    </source>
</evidence>
<organism evidence="7 8">
    <name type="scientific">Paracoccidioides brasiliensis</name>
    <dbReference type="NCBI Taxonomy" id="121759"/>
    <lineage>
        <taxon>Eukaryota</taxon>
        <taxon>Fungi</taxon>
        <taxon>Dikarya</taxon>
        <taxon>Ascomycota</taxon>
        <taxon>Pezizomycotina</taxon>
        <taxon>Eurotiomycetes</taxon>
        <taxon>Eurotiomycetidae</taxon>
        <taxon>Onygenales</taxon>
        <taxon>Ajellomycetaceae</taxon>
        <taxon>Paracoccidioides</taxon>
    </lineage>
</organism>
<dbReference type="GO" id="GO:0005739">
    <property type="term" value="C:mitochondrion"/>
    <property type="evidence" value="ECO:0007669"/>
    <property type="project" value="UniProtKB-SubCell"/>
</dbReference>
<dbReference type="VEuPathDB" id="FungiDB:PADG_04646"/>
<dbReference type="SUPFAM" id="SSF52833">
    <property type="entry name" value="Thioredoxin-like"/>
    <property type="match status" value="1"/>
</dbReference>
<dbReference type="Pfam" id="PF07955">
    <property type="entry name" value="DUF1687"/>
    <property type="match status" value="1"/>
</dbReference>
<evidence type="ECO:0000256" key="4">
    <source>
        <dbReference type="ARBA" id="ARBA00022946"/>
    </source>
</evidence>
<evidence type="ECO:0000256" key="3">
    <source>
        <dbReference type="ARBA" id="ARBA00009734"/>
    </source>
</evidence>
<sequence length="208" mass="22926">MAYHHSTNRHSTQPIYNLYTKETAQKSQDYNKTILIMFRFLRRQHKTLDVITLFHKPSLPASSRVLALLKQANAAAAANATIDQASETSPNQRCEFELNVTEEPPTPDQLKNILDYVGADVGGDVGKARGGAAMAKPGDLVQGAQDRLDALRRLKEDGGRFVRPVAKISELSSLPKIVDWNNGTAVIGENKSEILKLVREIPPDVSPQ</sequence>
<comment type="subcellular location">
    <subcellularLocation>
        <location evidence="2">Mitochondrion</location>
    </subcellularLocation>
</comment>
<accession>A0A1D2J768</accession>